<dbReference type="InParanoid" id="A0A151GNS1"/>
<dbReference type="EMBL" id="LAYC01000002">
    <property type="protein sequence ID" value="KYK58767.1"/>
    <property type="molecule type" value="Genomic_DNA"/>
</dbReference>
<sequence>MKWTCIAAILFLSYRGLAVVTPRNGSNAMVETVELEATPELMISSRVKNEASDTRSRYLIDHTTGVERRENLDSKPVVPVLKTPFAHTTFAGTADYNTICDNFPKAHFGGYIGGTNWLRWSWGGYIPKLGAGPAKCERESKEKSLWDYDEIADLSDRVIYKCNPMDGSKFSGQIFHPNNWNVVLQWGDCP</sequence>
<accession>A0A151GNS1</accession>
<feature type="chain" id="PRO_5007580766" description="Secreted protein" evidence="1">
    <location>
        <begin position="19"/>
        <end position="190"/>
    </location>
</feature>
<organism evidence="2 3">
    <name type="scientific">Drechmeria coniospora</name>
    <name type="common">Nematophagous fungus</name>
    <name type="synonym">Meria coniospora</name>
    <dbReference type="NCBI Taxonomy" id="98403"/>
    <lineage>
        <taxon>Eukaryota</taxon>
        <taxon>Fungi</taxon>
        <taxon>Dikarya</taxon>
        <taxon>Ascomycota</taxon>
        <taxon>Pezizomycotina</taxon>
        <taxon>Sordariomycetes</taxon>
        <taxon>Hypocreomycetidae</taxon>
        <taxon>Hypocreales</taxon>
        <taxon>Ophiocordycipitaceae</taxon>
        <taxon>Drechmeria</taxon>
    </lineage>
</organism>
<evidence type="ECO:0000313" key="2">
    <source>
        <dbReference type="EMBL" id="KYK58767.1"/>
    </source>
</evidence>
<keyword evidence="3" id="KW-1185">Reference proteome</keyword>
<dbReference type="RefSeq" id="XP_040658119.1">
    <property type="nucleotide sequence ID" value="XM_040803086.1"/>
</dbReference>
<keyword evidence="1" id="KW-0732">Signal</keyword>
<protein>
    <recommendedName>
        <fullName evidence="4">Secreted protein</fullName>
    </recommendedName>
</protein>
<evidence type="ECO:0008006" key="4">
    <source>
        <dbReference type="Google" id="ProtNLM"/>
    </source>
</evidence>
<feature type="signal peptide" evidence="1">
    <location>
        <begin position="1"/>
        <end position="18"/>
    </location>
</feature>
<gene>
    <name evidence="2" type="ORF">DCS_05785</name>
</gene>
<name>A0A151GNS1_DRECN</name>
<dbReference type="GeneID" id="63718428"/>
<reference evidence="2 3" key="1">
    <citation type="journal article" date="2016" name="Sci. Rep.">
        <title>Insights into Adaptations to a Near-Obligate Nematode Endoparasitic Lifestyle from the Finished Genome of Drechmeria coniospora.</title>
        <authorList>
            <person name="Zhang L."/>
            <person name="Zhou Z."/>
            <person name="Guo Q."/>
            <person name="Fokkens L."/>
            <person name="Miskei M."/>
            <person name="Pocsi I."/>
            <person name="Zhang W."/>
            <person name="Chen M."/>
            <person name="Wang L."/>
            <person name="Sun Y."/>
            <person name="Donzelli B.G."/>
            <person name="Gibson D.M."/>
            <person name="Nelson D.R."/>
            <person name="Luo J.G."/>
            <person name="Rep M."/>
            <person name="Liu H."/>
            <person name="Yang S."/>
            <person name="Wang J."/>
            <person name="Krasnoff S.B."/>
            <person name="Xu Y."/>
            <person name="Molnar I."/>
            <person name="Lin M."/>
        </authorList>
    </citation>
    <scope>NUCLEOTIDE SEQUENCE [LARGE SCALE GENOMIC DNA]</scope>
    <source>
        <strain evidence="2 3">ARSEF 6962</strain>
    </source>
</reference>
<dbReference type="AlphaFoldDB" id="A0A151GNS1"/>
<dbReference type="Proteomes" id="UP000076580">
    <property type="component" value="Chromosome 02"/>
</dbReference>
<proteinExistence type="predicted"/>
<evidence type="ECO:0000256" key="1">
    <source>
        <dbReference type="SAM" id="SignalP"/>
    </source>
</evidence>
<comment type="caution">
    <text evidence="2">The sequence shown here is derived from an EMBL/GenBank/DDBJ whole genome shotgun (WGS) entry which is preliminary data.</text>
</comment>
<evidence type="ECO:0000313" key="3">
    <source>
        <dbReference type="Proteomes" id="UP000076580"/>
    </source>
</evidence>